<dbReference type="SUPFAM" id="SSF81321">
    <property type="entry name" value="Family A G protein-coupled receptor-like"/>
    <property type="match status" value="1"/>
</dbReference>
<dbReference type="Pfam" id="PF00001">
    <property type="entry name" value="7tm_1"/>
    <property type="match status" value="2"/>
</dbReference>
<dbReference type="GO" id="GO:0007186">
    <property type="term" value="P:G protein-coupled receptor signaling pathway"/>
    <property type="evidence" value="ECO:0000318"/>
    <property type="project" value="GO_Central"/>
</dbReference>
<dbReference type="SMART" id="SM01381">
    <property type="entry name" value="7TM_GPCR_Srsx"/>
    <property type="match status" value="1"/>
</dbReference>
<dbReference type="STRING" id="45351.A7RET5"/>
<dbReference type="OMA" id="FWIACIA"/>
<keyword evidence="6" id="KW-0807">Transducer</keyword>
<keyword evidence="6" id="KW-0297">G-protein coupled receptor</keyword>
<dbReference type="CDD" id="cd00637">
    <property type="entry name" value="7tm_classA_rhodopsin-like"/>
    <property type="match status" value="1"/>
</dbReference>
<comment type="subcellular location">
    <subcellularLocation>
        <location evidence="1">Cell membrane</location>
        <topology evidence="1">Multi-pass membrane protein</topology>
    </subcellularLocation>
</comment>
<dbReference type="KEGG" id="nve:5522153"/>
<evidence type="ECO:0000256" key="5">
    <source>
        <dbReference type="ARBA" id="ARBA00023136"/>
    </source>
</evidence>
<proteinExistence type="inferred from homology"/>
<dbReference type="GO" id="GO:0005886">
    <property type="term" value="C:plasma membrane"/>
    <property type="evidence" value="ECO:0000318"/>
    <property type="project" value="GO_Central"/>
</dbReference>
<keyword evidence="10" id="KW-1185">Reference proteome</keyword>
<dbReference type="GO" id="GO:0001609">
    <property type="term" value="F:G protein-coupled adenosine receptor activity"/>
    <property type="evidence" value="ECO:0000318"/>
    <property type="project" value="GO_Central"/>
</dbReference>
<feature type="transmembrane region" description="Helical" evidence="7">
    <location>
        <begin position="28"/>
        <end position="57"/>
    </location>
</feature>
<reference evidence="9 10" key="1">
    <citation type="journal article" date="2007" name="Science">
        <title>Sea anemone genome reveals ancestral eumetazoan gene repertoire and genomic organization.</title>
        <authorList>
            <person name="Putnam N.H."/>
            <person name="Srivastava M."/>
            <person name="Hellsten U."/>
            <person name="Dirks B."/>
            <person name="Chapman J."/>
            <person name="Salamov A."/>
            <person name="Terry A."/>
            <person name="Shapiro H."/>
            <person name="Lindquist E."/>
            <person name="Kapitonov V.V."/>
            <person name="Jurka J."/>
            <person name="Genikhovich G."/>
            <person name="Grigoriev I.V."/>
            <person name="Lucas S.M."/>
            <person name="Steele R.E."/>
            <person name="Finnerty J.R."/>
            <person name="Technau U."/>
            <person name="Martindale M.Q."/>
            <person name="Rokhsar D.S."/>
        </authorList>
    </citation>
    <scope>NUCLEOTIDE SEQUENCE [LARGE SCALE GENOMIC DNA]</scope>
    <source>
        <strain evidence="10">CH2 X CH6</strain>
    </source>
</reference>
<dbReference type="PROSITE" id="PS50262">
    <property type="entry name" value="G_PROTEIN_RECEP_F1_2"/>
    <property type="match status" value="1"/>
</dbReference>
<keyword evidence="3 6" id="KW-0812">Transmembrane</keyword>
<keyword evidence="5 7" id="KW-0472">Membrane</keyword>
<evidence type="ECO:0000256" key="6">
    <source>
        <dbReference type="RuleBase" id="RU000688"/>
    </source>
</evidence>
<dbReference type="InterPro" id="IPR000276">
    <property type="entry name" value="GPCR_Rhodpsn"/>
</dbReference>
<dbReference type="PhylomeDB" id="A7RET5"/>
<dbReference type="InParanoid" id="A7RET5"/>
<dbReference type="Proteomes" id="UP000001593">
    <property type="component" value="Unassembled WGS sequence"/>
</dbReference>
<dbReference type="OrthoDB" id="10254436at2759"/>
<gene>
    <name evidence="9" type="ORF">NEMVEDRAFT_v1g196123</name>
</gene>
<name>A7RET5_NEMVE</name>
<protein>
    <recommendedName>
        <fullName evidence="8">G-protein coupled receptors family 1 profile domain-containing protein</fullName>
    </recommendedName>
</protein>
<accession>A7RET5</accession>
<comment type="similarity">
    <text evidence="6">Belongs to the G-protein coupled receptor 1 family.</text>
</comment>
<keyword evidence="2" id="KW-1003">Cell membrane</keyword>
<organism evidence="9 10">
    <name type="scientific">Nematostella vectensis</name>
    <name type="common">Starlet sea anemone</name>
    <dbReference type="NCBI Taxonomy" id="45351"/>
    <lineage>
        <taxon>Eukaryota</taxon>
        <taxon>Metazoa</taxon>
        <taxon>Cnidaria</taxon>
        <taxon>Anthozoa</taxon>
        <taxon>Hexacorallia</taxon>
        <taxon>Actiniaria</taxon>
        <taxon>Edwardsiidae</taxon>
        <taxon>Nematostella</taxon>
    </lineage>
</organism>
<dbReference type="PROSITE" id="PS00237">
    <property type="entry name" value="G_PROTEIN_RECEP_F1_1"/>
    <property type="match status" value="1"/>
</dbReference>
<evidence type="ECO:0000259" key="8">
    <source>
        <dbReference type="PROSITE" id="PS50262"/>
    </source>
</evidence>
<feature type="transmembrane region" description="Helical" evidence="7">
    <location>
        <begin position="152"/>
        <end position="172"/>
    </location>
</feature>
<feature type="transmembrane region" description="Helical" evidence="7">
    <location>
        <begin position="261"/>
        <end position="281"/>
    </location>
</feature>
<dbReference type="PANTHER" id="PTHR22750">
    <property type="entry name" value="G-PROTEIN COUPLED RECEPTOR"/>
    <property type="match status" value="1"/>
</dbReference>
<feature type="transmembrane region" description="Helical" evidence="7">
    <location>
        <begin position="178"/>
        <end position="199"/>
    </location>
</feature>
<dbReference type="HOGENOM" id="CLU_009579_14_1_1"/>
<sequence length="371" mass="41247">MAQGNVTHRCFFFEPSGDGLSIVGFGPMYITTIVTCVVNSLFAVTATLTNAVILGIIVKDETLHSPANLLIACLAASDLVIGSVTQPCYVAYKTGELLGVTRVSCVFRMIHWVFGWICTGVSMLTITAIAVERFLALHLHLRYPVIVTTSRILKVIATFWIACIAIISSLFALNSDRYWTFLPAPILLINIIVTIVAYWEIFRVLQRHRNQIRDQMALQVFSEDNASNASGVTCKESSSITSRGSAKGLNFKHYRKSAVTAVYVSLLLLLCYVPFFCAMITRVVVGYDTRVKVAYECAATLVYMNSTINPALYWRRIPDIRRAVRKFLRRFCCCCRDLPVETDTLSHMGSGNVSFIRKESHISGTGLHGIT</sequence>
<evidence type="ECO:0000256" key="7">
    <source>
        <dbReference type="SAM" id="Phobius"/>
    </source>
</evidence>
<evidence type="ECO:0000256" key="1">
    <source>
        <dbReference type="ARBA" id="ARBA00004651"/>
    </source>
</evidence>
<keyword evidence="4 7" id="KW-1133">Transmembrane helix</keyword>
<feature type="domain" description="G-protein coupled receptors family 1 profile" evidence="8">
    <location>
        <begin position="49"/>
        <end position="313"/>
    </location>
</feature>
<evidence type="ECO:0000256" key="3">
    <source>
        <dbReference type="ARBA" id="ARBA00022692"/>
    </source>
</evidence>
<keyword evidence="6" id="KW-0675">Receptor</keyword>
<evidence type="ECO:0000313" key="10">
    <source>
        <dbReference type="Proteomes" id="UP000001593"/>
    </source>
</evidence>
<dbReference type="Gene3D" id="1.20.1070.10">
    <property type="entry name" value="Rhodopsin 7-helix transmembrane proteins"/>
    <property type="match status" value="1"/>
</dbReference>
<evidence type="ECO:0000256" key="4">
    <source>
        <dbReference type="ARBA" id="ARBA00022989"/>
    </source>
</evidence>
<dbReference type="PRINTS" id="PR00237">
    <property type="entry name" value="GPCRRHODOPSN"/>
</dbReference>
<dbReference type="eggNOG" id="KOG3656">
    <property type="taxonomic scope" value="Eukaryota"/>
</dbReference>
<dbReference type="EMBL" id="DS469507">
    <property type="protein sequence ID" value="EDO49973.1"/>
    <property type="molecule type" value="Genomic_DNA"/>
</dbReference>
<dbReference type="InterPro" id="IPR017452">
    <property type="entry name" value="GPCR_Rhodpsn_7TM"/>
</dbReference>
<evidence type="ECO:0000313" key="9">
    <source>
        <dbReference type="EMBL" id="EDO49973.1"/>
    </source>
</evidence>
<dbReference type="AlphaFoldDB" id="A7RET5"/>
<evidence type="ECO:0000256" key="2">
    <source>
        <dbReference type="ARBA" id="ARBA00022475"/>
    </source>
</evidence>
<feature type="transmembrane region" description="Helical" evidence="7">
    <location>
        <begin position="293"/>
        <end position="314"/>
    </location>
</feature>
<feature type="transmembrane region" description="Helical" evidence="7">
    <location>
        <begin position="112"/>
        <end position="131"/>
    </location>
</feature>